<accession>A0A5J4T055</accession>
<proteinExistence type="predicted"/>
<evidence type="ECO:0000313" key="1">
    <source>
        <dbReference type="EMBL" id="KAA6350870.1"/>
    </source>
</evidence>
<reference evidence="1" key="1">
    <citation type="submission" date="2019-03" db="EMBL/GenBank/DDBJ databases">
        <title>Single cell metagenomics reveals metabolic interactions within the superorganism composed of flagellate Streblomastix strix and complex community of Bacteroidetes bacteria on its surface.</title>
        <authorList>
            <person name="Treitli S.C."/>
            <person name="Kolisko M."/>
            <person name="Husnik F."/>
            <person name="Keeling P."/>
            <person name="Hampl V."/>
        </authorList>
    </citation>
    <scope>NUCLEOTIDE SEQUENCE</scope>
    <source>
        <strain evidence="1">STM</strain>
    </source>
</reference>
<dbReference type="EMBL" id="SNRY01000021">
    <property type="protein sequence ID" value="KAA6350870.1"/>
    <property type="molecule type" value="Genomic_DNA"/>
</dbReference>
<sequence>MKQTFDTDSILYGILFNSPVKNAISGGIYVGDDRPEDSTDEDIVVNSIDLTQDYLPQTGTSNVNIYVPDANLNIGGKQQLQANRIRLKALSEKTMDVLRSANVAGLKLMPASQTILAEPGVKQHYVNIRIDWNIQTI</sequence>
<name>A0A5J4T055_9ZZZZ</name>
<organism evidence="1">
    <name type="scientific">termite gut metagenome</name>
    <dbReference type="NCBI Taxonomy" id="433724"/>
    <lineage>
        <taxon>unclassified sequences</taxon>
        <taxon>metagenomes</taxon>
        <taxon>organismal metagenomes</taxon>
    </lineage>
</organism>
<comment type="caution">
    <text evidence="1">The sequence shown here is derived from an EMBL/GenBank/DDBJ whole genome shotgun (WGS) entry which is preliminary data.</text>
</comment>
<protein>
    <submittedName>
        <fullName evidence="1">Uncharacterized protein</fullName>
    </submittedName>
</protein>
<gene>
    <name evidence="1" type="ORF">EZS27_001717</name>
</gene>
<dbReference type="AlphaFoldDB" id="A0A5J4T055"/>